<evidence type="ECO:0000313" key="1">
    <source>
        <dbReference type="EMBL" id="MBA5778342.1"/>
    </source>
</evidence>
<reference evidence="1 2" key="1">
    <citation type="submission" date="2020-07" db="EMBL/GenBank/DDBJ databases">
        <title>Stappia sp., F7233, whole genome shotgun sequencing project.</title>
        <authorList>
            <person name="Jiang S."/>
            <person name="Liu Z.W."/>
            <person name="Du Z.J."/>
        </authorList>
    </citation>
    <scope>NUCLEOTIDE SEQUENCE [LARGE SCALE GENOMIC DNA]</scope>
    <source>
        <strain evidence="1 2">F7233</strain>
    </source>
</reference>
<organism evidence="1 2">
    <name type="scientific">Stappia albiluteola</name>
    <dbReference type="NCBI Taxonomy" id="2758565"/>
    <lineage>
        <taxon>Bacteria</taxon>
        <taxon>Pseudomonadati</taxon>
        <taxon>Pseudomonadota</taxon>
        <taxon>Alphaproteobacteria</taxon>
        <taxon>Hyphomicrobiales</taxon>
        <taxon>Stappiaceae</taxon>
        <taxon>Stappia</taxon>
    </lineage>
</organism>
<dbReference type="RefSeq" id="WP_182166482.1">
    <property type="nucleotide sequence ID" value="NZ_JACFXV010000061.1"/>
</dbReference>
<proteinExistence type="predicted"/>
<gene>
    <name evidence="1" type="ORF">H2509_14530</name>
</gene>
<sequence>MRHRLTRIFGLGLLPLILAFAVLADVAPLGAQGAMPSIALQSGLPAGEVALKGLTLRLEMAKEPEYGEDAPHLTLLQDGRPVVSLFGTPDGFGVPQGSARFIEMDASNDTPEIFFTSYSGGAHCCTQAYAVTKLADGRWQAVDLGAFDGDGLHPEDIDGDGLAEVAAPDQRFLYAFDCYACSAAPQQIFALHQGTIRDVSREARFAKAQAAWLAQLREWREQAADDAFSPGFFAGYVAQSALVGKGAQAWSEMLAAYDPKLDAGFEMCPGQPFPGDCPTNRMVTVGYPEALMSFLLDAGYGF</sequence>
<comment type="caution">
    <text evidence="1">The sequence shown here is derived from an EMBL/GenBank/DDBJ whole genome shotgun (WGS) entry which is preliminary data.</text>
</comment>
<name>A0A839AHF3_9HYPH</name>
<keyword evidence="2" id="KW-1185">Reference proteome</keyword>
<evidence type="ECO:0000313" key="2">
    <source>
        <dbReference type="Proteomes" id="UP000541109"/>
    </source>
</evidence>
<evidence type="ECO:0008006" key="3">
    <source>
        <dbReference type="Google" id="ProtNLM"/>
    </source>
</evidence>
<dbReference type="AlphaFoldDB" id="A0A839AHF3"/>
<accession>A0A839AHF3</accession>
<dbReference type="EMBL" id="JACFXV010000061">
    <property type="protein sequence ID" value="MBA5778342.1"/>
    <property type="molecule type" value="Genomic_DNA"/>
</dbReference>
<protein>
    <recommendedName>
        <fullName evidence="3">VCBS repeat-containing protein</fullName>
    </recommendedName>
</protein>
<dbReference type="Proteomes" id="UP000541109">
    <property type="component" value="Unassembled WGS sequence"/>
</dbReference>